<dbReference type="RefSeq" id="WP_104003060.1">
    <property type="nucleotide sequence ID" value="NZ_FNVQ01000001.1"/>
</dbReference>
<dbReference type="Gene3D" id="1.10.357.10">
    <property type="entry name" value="Tetracycline Repressor, domain 2"/>
    <property type="match status" value="1"/>
</dbReference>
<dbReference type="PANTHER" id="PTHR30055:SF235">
    <property type="entry name" value="TRANSCRIPTIONAL REGULATORY PROTEIN"/>
    <property type="match status" value="1"/>
</dbReference>
<evidence type="ECO:0000256" key="1">
    <source>
        <dbReference type="ARBA" id="ARBA00023125"/>
    </source>
</evidence>
<dbReference type="Pfam" id="PF00440">
    <property type="entry name" value="TetR_N"/>
    <property type="match status" value="1"/>
</dbReference>
<organism evidence="4 5">
    <name type="scientific">Marinobacterium lutimaris</name>
    <dbReference type="NCBI Taxonomy" id="568106"/>
    <lineage>
        <taxon>Bacteria</taxon>
        <taxon>Pseudomonadati</taxon>
        <taxon>Pseudomonadota</taxon>
        <taxon>Gammaproteobacteria</taxon>
        <taxon>Oceanospirillales</taxon>
        <taxon>Oceanospirillaceae</taxon>
        <taxon>Marinobacterium</taxon>
    </lineage>
</organism>
<proteinExistence type="predicted"/>
<name>A0A1H5WLS6_9GAMM</name>
<evidence type="ECO:0000256" key="2">
    <source>
        <dbReference type="PROSITE-ProRule" id="PRU00335"/>
    </source>
</evidence>
<evidence type="ECO:0000313" key="5">
    <source>
        <dbReference type="Proteomes" id="UP000236745"/>
    </source>
</evidence>
<keyword evidence="5" id="KW-1185">Reference proteome</keyword>
<gene>
    <name evidence="4" type="ORF">SAMN05444390_1011095</name>
</gene>
<dbReference type="InterPro" id="IPR036271">
    <property type="entry name" value="Tet_transcr_reg_TetR-rel_C_sf"/>
</dbReference>
<dbReference type="InterPro" id="IPR001647">
    <property type="entry name" value="HTH_TetR"/>
</dbReference>
<dbReference type="SUPFAM" id="SSF48498">
    <property type="entry name" value="Tetracyclin repressor-like, C-terminal domain"/>
    <property type="match status" value="1"/>
</dbReference>
<dbReference type="InterPro" id="IPR009057">
    <property type="entry name" value="Homeodomain-like_sf"/>
</dbReference>
<evidence type="ECO:0000313" key="4">
    <source>
        <dbReference type="EMBL" id="SEG00414.1"/>
    </source>
</evidence>
<dbReference type="InterPro" id="IPR041586">
    <property type="entry name" value="PsrA_TetR_C"/>
</dbReference>
<dbReference type="AlphaFoldDB" id="A0A1H5WLS6"/>
<dbReference type="GO" id="GO:0003700">
    <property type="term" value="F:DNA-binding transcription factor activity"/>
    <property type="evidence" value="ECO:0007669"/>
    <property type="project" value="TreeGrafter"/>
</dbReference>
<dbReference type="GO" id="GO:0000976">
    <property type="term" value="F:transcription cis-regulatory region binding"/>
    <property type="evidence" value="ECO:0007669"/>
    <property type="project" value="TreeGrafter"/>
</dbReference>
<reference evidence="4 5" key="1">
    <citation type="submission" date="2016-10" db="EMBL/GenBank/DDBJ databases">
        <authorList>
            <person name="de Groot N.N."/>
        </authorList>
    </citation>
    <scope>NUCLEOTIDE SEQUENCE [LARGE SCALE GENOMIC DNA]</scope>
    <source>
        <strain evidence="4 5">DSM 22012</strain>
    </source>
</reference>
<evidence type="ECO:0000259" key="3">
    <source>
        <dbReference type="PROSITE" id="PS50977"/>
    </source>
</evidence>
<feature type="domain" description="HTH tetR-type" evidence="3">
    <location>
        <begin position="8"/>
        <end position="68"/>
    </location>
</feature>
<protein>
    <submittedName>
        <fullName evidence="4">Transcriptional regulator, TetR family</fullName>
    </submittedName>
</protein>
<accession>A0A1H5WLS6</accession>
<sequence>MKGQLKDANTATRIILAAEQLFAERGFAETTMRQITAAADVNLAAVNYHYGSKHGLIEAVATRFLDPLCARLEHLLAERRAAGTDYIGVEELIEVLMVALLEAREDREHSLSLFMHLLDLAYAPDQEELRNFLMRHYGGRIDPMITLVRRDAAPMESDEFFWRLHFLLGALIFTLSNYGTLNLINARNSDGRVDIERTLHRMVPVLTAGFHARSEKNWLCRV</sequence>
<feature type="DNA-binding region" description="H-T-H motif" evidence="2">
    <location>
        <begin position="31"/>
        <end position="50"/>
    </location>
</feature>
<dbReference type="EMBL" id="FNVQ01000001">
    <property type="protein sequence ID" value="SEG00414.1"/>
    <property type="molecule type" value="Genomic_DNA"/>
</dbReference>
<dbReference type="PANTHER" id="PTHR30055">
    <property type="entry name" value="HTH-TYPE TRANSCRIPTIONAL REGULATOR RUTR"/>
    <property type="match status" value="1"/>
</dbReference>
<dbReference type="PROSITE" id="PS50977">
    <property type="entry name" value="HTH_TETR_2"/>
    <property type="match status" value="1"/>
</dbReference>
<dbReference type="Pfam" id="PF17939">
    <property type="entry name" value="TetR_C_30"/>
    <property type="match status" value="1"/>
</dbReference>
<dbReference type="InterPro" id="IPR050109">
    <property type="entry name" value="HTH-type_TetR-like_transc_reg"/>
</dbReference>
<dbReference type="PRINTS" id="PR00455">
    <property type="entry name" value="HTHTETR"/>
</dbReference>
<dbReference type="SUPFAM" id="SSF46689">
    <property type="entry name" value="Homeodomain-like"/>
    <property type="match status" value="1"/>
</dbReference>
<dbReference type="Proteomes" id="UP000236745">
    <property type="component" value="Unassembled WGS sequence"/>
</dbReference>
<keyword evidence="1 2" id="KW-0238">DNA-binding</keyword>